<sequence length="85" mass="9675">MKYAILFILFCYVFKASALKCYTCSMVGNDKNDACYKDPENAGGTAITNCKYKYCTIIRQEKKQPRGEIATFLRGCEDNPARHKC</sequence>
<keyword evidence="1" id="KW-0732">Signal</keyword>
<name>A0A6M2DYT3_XENCH</name>
<evidence type="ECO:0000313" key="2">
    <source>
        <dbReference type="EMBL" id="NOV51499.1"/>
    </source>
</evidence>
<reference evidence="2" key="1">
    <citation type="submission" date="2020-03" db="EMBL/GenBank/DDBJ databases">
        <title>Transcriptomic Profiling of the Digestive Tract of the Rat Flea, Xenopsylla cheopis, Following Blood Feeding and Infection with Yersinia pestis.</title>
        <authorList>
            <person name="Bland D.M."/>
            <person name="Martens C.A."/>
            <person name="Virtaneva K."/>
            <person name="Kanakabandi K."/>
            <person name="Long D."/>
            <person name="Rosenke R."/>
            <person name="Saturday G.A."/>
            <person name="Hoyt F.H."/>
            <person name="Bruno D.P."/>
            <person name="Ribeiro J.M.C."/>
            <person name="Hinnebusch J."/>
        </authorList>
    </citation>
    <scope>NUCLEOTIDE SEQUENCE</scope>
</reference>
<accession>A0A6M2DYT3</accession>
<feature type="chain" id="PRO_5026887526" evidence="1">
    <location>
        <begin position="19"/>
        <end position="85"/>
    </location>
</feature>
<feature type="signal peptide" evidence="1">
    <location>
        <begin position="1"/>
        <end position="18"/>
    </location>
</feature>
<dbReference type="EMBL" id="GIIL01007773">
    <property type="protein sequence ID" value="NOV51499.1"/>
    <property type="molecule type" value="Transcribed_RNA"/>
</dbReference>
<proteinExistence type="predicted"/>
<organism evidence="2">
    <name type="scientific">Xenopsylla cheopis</name>
    <name type="common">Oriental rat flea</name>
    <name type="synonym">Pulex cheopis</name>
    <dbReference type="NCBI Taxonomy" id="163159"/>
    <lineage>
        <taxon>Eukaryota</taxon>
        <taxon>Metazoa</taxon>
        <taxon>Ecdysozoa</taxon>
        <taxon>Arthropoda</taxon>
        <taxon>Hexapoda</taxon>
        <taxon>Insecta</taxon>
        <taxon>Pterygota</taxon>
        <taxon>Neoptera</taxon>
        <taxon>Endopterygota</taxon>
        <taxon>Siphonaptera</taxon>
        <taxon>Pulicidae</taxon>
        <taxon>Xenopsyllinae</taxon>
        <taxon>Xenopsylla</taxon>
    </lineage>
</organism>
<dbReference type="AlphaFoldDB" id="A0A6M2DYT3"/>
<evidence type="ECO:0000256" key="1">
    <source>
        <dbReference type="SAM" id="SignalP"/>
    </source>
</evidence>
<protein>
    <submittedName>
        <fullName evidence="2">Putative secreted protein</fullName>
    </submittedName>
</protein>